<proteinExistence type="predicted"/>
<sequence>MLLDVCLVVYNQSTSRKRVPGHWSIFMGRSDLSKGTVFQAVGSGFHGYQPEIKRNYDLKNTFRKYTTFSLGQIDDSHLSHLEQLTMSLPGAGTVPNPLDPFSGENCQGWAKTFIQIVVDQGLLPSTAVDTLANAPIE</sequence>
<dbReference type="EMBL" id="CAAKMV010000126">
    <property type="protein sequence ID" value="VIO56778.1"/>
    <property type="molecule type" value="Genomic_DNA"/>
</dbReference>
<evidence type="ECO:0000313" key="2">
    <source>
        <dbReference type="EMBL" id="VIO56778.1"/>
    </source>
</evidence>
<dbReference type="InterPro" id="IPR046670">
    <property type="entry name" value="DUF6540"/>
</dbReference>
<evidence type="ECO:0000313" key="1">
    <source>
        <dbReference type="EMBL" id="CAG2009583.1"/>
    </source>
</evidence>
<dbReference type="AlphaFoldDB" id="A0A4V6J980"/>
<reference evidence="2" key="1">
    <citation type="submission" date="2019-04" db="EMBL/GenBank/DDBJ databases">
        <authorList>
            <person name="Melise S."/>
            <person name="Noan J."/>
            <person name="Okalmin O."/>
        </authorList>
    </citation>
    <scope>NUCLEOTIDE SEQUENCE</scope>
    <source>
        <strain evidence="2">FN9</strain>
    </source>
</reference>
<dbReference type="Pfam" id="PF20174">
    <property type="entry name" value="DUF6540"/>
    <property type="match status" value="1"/>
</dbReference>
<dbReference type="EMBL" id="CAJPIJ010000192">
    <property type="protein sequence ID" value="CAG2009583.1"/>
    <property type="molecule type" value="Genomic_DNA"/>
</dbReference>
<accession>A0A4V6J980</accession>
<name>A0A4V6J980_GIBZA</name>
<reference evidence="1" key="2">
    <citation type="submission" date="2021-03" db="EMBL/GenBank/DDBJ databases">
        <authorList>
            <person name="Alouane T."/>
            <person name="Langin T."/>
            <person name="Bonhomme L."/>
        </authorList>
    </citation>
    <scope>NUCLEOTIDE SEQUENCE</scope>
    <source>
        <strain evidence="1">MDC_Fg202</strain>
    </source>
</reference>
<protein>
    <submittedName>
        <fullName evidence="1">Uncharacterized protein</fullName>
    </submittedName>
</protein>
<dbReference type="Proteomes" id="UP000746612">
    <property type="component" value="Unassembled WGS sequence"/>
</dbReference>
<organism evidence="1 3">
    <name type="scientific">Gibberella zeae</name>
    <name type="common">Wheat head blight fungus</name>
    <name type="synonym">Fusarium graminearum</name>
    <dbReference type="NCBI Taxonomy" id="5518"/>
    <lineage>
        <taxon>Eukaryota</taxon>
        <taxon>Fungi</taxon>
        <taxon>Dikarya</taxon>
        <taxon>Ascomycota</taxon>
        <taxon>Pezizomycotina</taxon>
        <taxon>Sordariomycetes</taxon>
        <taxon>Hypocreomycetidae</taxon>
        <taxon>Hypocreales</taxon>
        <taxon>Nectriaceae</taxon>
        <taxon>Fusarium</taxon>
    </lineage>
</organism>
<gene>
    <name evidence="2" type="ORF">FUG_LOCUS230154</name>
    <name evidence="1" type="ORF">MDCFG202_LOCUS587534</name>
</gene>
<evidence type="ECO:0000313" key="3">
    <source>
        <dbReference type="Proteomes" id="UP000746612"/>
    </source>
</evidence>